<dbReference type="InterPro" id="IPR036179">
    <property type="entry name" value="Ig-like_dom_sf"/>
</dbReference>
<dbReference type="GO" id="GO:0032589">
    <property type="term" value="C:neuron projection membrane"/>
    <property type="evidence" value="ECO:0007669"/>
    <property type="project" value="TreeGrafter"/>
</dbReference>
<feature type="region of interest" description="Disordered" evidence="1">
    <location>
        <begin position="25"/>
        <end position="55"/>
    </location>
</feature>
<protein>
    <recommendedName>
        <fullName evidence="3">Ig-like domain-containing protein</fullName>
    </recommendedName>
</protein>
<feature type="domain" description="Ig-like" evidence="3">
    <location>
        <begin position="150"/>
        <end position="241"/>
    </location>
</feature>
<sequence>MGMAGDGSVLVFILLILASAALTPPTDELSDGVTREQGKKKKEHPPPLFHPDTPSNVSTQLGAHAYLPCRIKSLGDKSVVWIRNRDSHILTVDRYTFISDERFTAWHEADTQTWTLQVRYVQERDEGSYECQVSTEPKMSHFVYLNVVSPSVTIVGESDLYVKSGSTVSLRCVIANALQQPAFIFWYHGEERVVGRTDRVVFLERKSADTSVSTLTIPSLTLTDSGNYTCAPASLRIASVTIHVLSGEHPAAMQRGSAALPSHGLLLALATSLLWLLEGAT</sequence>
<dbReference type="FunFam" id="2.60.40.10:FF:000129">
    <property type="entry name" value="CLUMA_CG018772, isoform A"/>
    <property type="match status" value="1"/>
</dbReference>
<dbReference type="SMART" id="SM00409">
    <property type="entry name" value="IG"/>
    <property type="match status" value="2"/>
</dbReference>
<evidence type="ECO:0000313" key="5">
    <source>
        <dbReference type="Proteomes" id="UP001292094"/>
    </source>
</evidence>
<dbReference type="PANTHER" id="PTHR23279">
    <property type="entry name" value="DEFECTIVE PROBOSCIS EXTENSION RESPONSE DPR -RELATED"/>
    <property type="match status" value="1"/>
</dbReference>
<dbReference type="InterPro" id="IPR013783">
    <property type="entry name" value="Ig-like_fold"/>
</dbReference>
<feature type="signal peptide" evidence="2">
    <location>
        <begin position="1"/>
        <end position="20"/>
    </location>
</feature>
<dbReference type="GO" id="GO:0050808">
    <property type="term" value="P:synapse organization"/>
    <property type="evidence" value="ECO:0007669"/>
    <property type="project" value="TreeGrafter"/>
</dbReference>
<dbReference type="Pfam" id="PF13927">
    <property type="entry name" value="Ig_3"/>
    <property type="match status" value="1"/>
</dbReference>
<dbReference type="PROSITE" id="PS50835">
    <property type="entry name" value="IG_LIKE"/>
    <property type="match status" value="2"/>
</dbReference>
<dbReference type="EMBL" id="JAWZYT010000355">
    <property type="protein sequence ID" value="KAK4324503.1"/>
    <property type="molecule type" value="Genomic_DNA"/>
</dbReference>
<accession>A0AAE1QDM1</accession>
<comment type="caution">
    <text evidence="4">The sequence shown here is derived from an EMBL/GenBank/DDBJ whole genome shotgun (WGS) entry which is preliminary data.</text>
</comment>
<reference evidence="4" key="1">
    <citation type="submission" date="2023-11" db="EMBL/GenBank/DDBJ databases">
        <title>Genome assemblies of two species of porcelain crab, Petrolisthes cinctipes and Petrolisthes manimaculis (Anomura: Porcellanidae).</title>
        <authorList>
            <person name="Angst P."/>
        </authorList>
    </citation>
    <scope>NUCLEOTIDE SEQUENCE</scope>
    <source>
        <strain evidence="4">PB745_02</strain>
        <tissue evidence="4">Gill</tissue>
    </source>
</reference>
<dbReference type="Pfam" id="PF07686">
    <property type="entry name" value="V-set"/>
    <property type="match status" value="1"/>
</dbReference>
<name>A0AAE1QDM1_9EUCA</name>
<keyword evidence="5" id="KW-1185">Reference proteome</keyword>
<dbReference type="AlphaFoldDB" id="A0AAE1QDM1"/>
<keyword evidence="2" id="KW-0732">Signal</keyword>
<evidence type="ECO:0000256" key="2">
    <source>
        <dbReference type="SAM" id="SignalP"/>
    </source>
</evidence>
<dbReference type="InterPro" id="IPR003598">
    <property type="entry name" value="Ig_sub2"/>
</dbReference>
<dbReference type="Gene3D" id="2.60.40.10">
    <property type="entry name" value="Immunoglobulins"/>
    <property type="match status" value="2"/>
</dbReference>
<feature type="domain" description="Ig-like" evidence="3">
    <location>
        <begin position="47"/>
        <end position="134"/>
    </location>
</feature>
<dbReference type="InterPro" id="IPR007110">
    <property type="entry name" value="Ig-like_dom"/>
</dbReference>
<dbReference type="InterPro" id="IPR013106">
    <property type="entry name" value="Ig_V-set"/>
</dbReference>
<proteinExistence type="predicted"/>
<evidence type="ECO:0000313" key="4">
    <source>
        <dbReference type="EMBL" id="KAK4324503.1"/>
    </source>
</evidence>
<dbReference type="SUPFAM" id="SSF48726">
    <property type="entry name" value="Immunoglobulin"/>
    <property type="match status" value="2"/>
</dbReference>
<evidence type="ECO:0000259" key="3">
    <source>
        <dbReference type="PROSITE" id="PS50835"/>
    </source>
</evidence>
<dbReference type="InterPro" id="IPR003599">
    <property type="entry name" value="Ig_sub"/>
</dbReference>
<gene>
    <name evidence="4" type="ORF">Pmani_004850</name>
</gene>
<dbReference type="InterPro" id="IPR037448">
    <property type="entry name" value="Zig-8"/>
</dbReference>
<dbReference type="SMART" id="SM00408">
    <property type="entry name" value="IGc2"/>
    <property type="match status" value="2"/>
</dbReference>
<feature type="chain" id="PRO_5042251386" description="Ig-like domain-containing protein" evidence="2">
    <location>
        <begin position="21"/>
        <end position="281"/>
    </location>
</feature>
<dbReference type="Proteomes" id="UP001292094">
    <property type="component" value="Unassembled WGS sequence"/>
</dbReference>
<evidence type="ECO:0000256" key="1">
    <source>
        <dbReference type="SAM" id="MobiDB-lite"/>
    </source>
</evidence>
<organism evidence="4 5">
    <name type="scientific">Petrolisthes manimaculis</name>
    <dbReference type="NCBI Taxonomy" id="1843537"/>
    <lineage>
        <taxon>Eukaryota</taxon>
        <taxon>Metazoa</taxon>
        <taxon>Ecdysozoa</taxon>
        <taxon>Arthropoda</taxon>
        <taxon>Crustacea</taxon>
        <taxon>Multicrustacea</taxon>
        <taxon>Malacostraca</taxon>
        <taxon>Eumalacostraca</taxon>
        <taxon>Eucarida</taxon>
        <taxon>Decapoda</taxon>
        <taxon>Pleocyemata</taxon>
        <taxon>Anomura</taxon>
        <taxon>Galatheoidea</taxon>
        <taxon>Porcellanidae</taxon>
        <taxon>Petrolisthes</taxon>
    </lineage>
</organism>
<dbReference type="PANTHER" id="PTHR23279:SF21">
    <property type="entry name" value="DEFECTIVE PROBOSCIS EXTENSION RESPONSE 11, ISOFORM B-RELATED"/>
    <property type="match status" value="1"/>
</dbReference>